<gene>
    <name evidence="2" type="ORF">CERSUDRAFT_124601</name>
</gene>
<organism evidence="2 3">
    <name type="scientific">Ceriporiopsis subvermispora (strain B)</name>
    <name type="common">White-rot fungus</name>
    <name type="synonym">Gelatoporia subvermispora</name>
    <dbReference type="NCBI Taxonomy" id="914234"/>
    <lineage>
        <taxon>Eukaryota</taxon>
        <taxon>Fungi</taxon>
        <taxon>Dikarya</taxon>
        <taxon>Basidiomycota</taxon>
        <taxon>Agaricomycotina</taxon>
        <taxon>Agaricomycetes</taxon>
        <taxon>Polyporales</taxon>
        <taxon>Gelatoporiaceae</taxon>
        <taxon>Gelatoporia</taxon>
    </lineage>
</organism>
<feature type="region of interest" description="Disordered" evidence="1">
    <location>
        <begin position="91"/>
        <end position="146"/>
    </location>
</feature>
<reference evidence="2 3" key="1">
    <citation type="journal article" date="2012" name="Proc. Natl. Acad. Sci. U.S.A.">
        <title>Comparative genomics of Ceriporiopsis subvermispora and Phanerochaete chrysosporium provide insight into selective ligninolysis.</title>
        <authorList>
            <person name="Fernandez-Fueyo E."/>
            <person name="Ruiz-Duenas F.J."/>
            <person name="Ferreira P."/>
            <person name="Floudas D."/>
            <person name="Hibbett D.S."/>
            <person name="Canessa P."/>
            <person name="Larrondo L.F."/>
            <person name="James T.Y."/>
            <person name="Seelenfreund D."/>
            <person name="Lobos S."/>
            <person name="Polanco R."/>
            <person name="Tello M."/>
            <person name="Honda Y."/>
            <person name="Watanabe T."/>
            <person name="Watanabe T."/>
            <person name="Ryu J.S."/>
            <person name="Kubicek C.P."/>
            <person name="Schmoll M."/>
            <person name="Gaskell J."/>
            <person name="Hammel K.E."/>
            <person name="St John F.J."/>
            <person name="Vanden Wymelenberg A."/>
            <person name="Sabat G."/>
            <person name="Splinter BonDurant S."/>
            <person name="Syed K."/>
            <person name="Yadav J.S."/>
            <person name="Doddapaneni H."/>
            <person name="Subramanian V."/>
            <person name="Lavin J.L."/>
            <person name="Oguiza J.A."/>
            <person name="Perez G."/>
            <person name="Pisabarro A.G."/>
            <person name="Ramirez L."/>
            <person name="Santoyo F."/>
            <person name="Master E."/>
            <person name="Coutinho P.M."/>
            <person name="Henrissat B."/>
            <person name="Lombard V."/>
            <person name="Magnuson J.K."/>
            <person name="Kuees U."/>
            <person name="Hori C."/>
            <person name="Igarashi K."/>
            <person name="Samejima M."/>
            <person name="Held B.W."/>
            <person name="Barry K.W."/>
            <person name="LaButti K.M."/>
            <person name="Lapidus A."/>
            <person name="Lindquist E.A."/>
            <person name="Lucas S.M."/>
            <person name="Riley R."/>
            <person name="Salamov A.A."/>
            <person name="Hoffmeister D."/>
            <person name="Schwenk D."/>
            <person name="Hadar Y."/>
            <person name="Yarden O."/>
            <person name="de Vries R.P."/>
            <person name="Wiebenga A."/>
            <person name="Stenlid J."/>
            <person name="Eastwood D."/>
            <person name="Grigoriev I.V."/>
            <person name="Berka R.M."/>
            <person name="Blanchette R.A."/>
            <person name="Kersten P."/>
            <person name="Martinez A.T."/>
            <person name="Vicuna R."/>
            <person name="Cullen D."/>
        </authorList>
    </citation>
    <scope>NUCLEOTIDE SEQUENCE [LARGE SCALE GENOMIC DNA]</scope>
    <source>
        <strain evidence="2 3">B</strain>
    </source>
</reference>
<feature type="region of interest" description="Disordered" evidence="1">
    <location>
        <begin position="167"/>
        <end position="193"/>
    </location>
</feature>
<feature type="region of interest" description="Disordered" evidence="1">
    <location>
        <begin position="220"/>
        <end position="331"/>
    </location>
</feature>
<feature type="region of interest" description="Disordered" evidence="1">
    <location>
        <begin position="1"/>
        <end position="51"/>
    </location>
</feature>
<dbReference type="AlphaFoldDB" id="M2QGC9"/>
<name>M2QGC9_CERS8</name>
<protein>
    <submittedName>
        <fullName evidence="2">Uncharacterized protein</fullName>
    </submittedName>
</protein>
<proteinExistence type="predicted"/>
<dbReference type="Proteomes" id="UP000016930">
    <property type="component" value="Unassembled WGS sequence"/>
</dbReference>
<accession>M2QGC9</accession>
<feature type="compositionally biased region" description="Low complexity" evidence="1">
    <location>
        <begin position="99"/>
        <end position="108"/>
    </location>
</feature>
<feature type="compositionally biased region" description="Basic and acidic residues" evidence="1">
    <location>
        <begin position="20"/>
        <end position="29"/>
    </location>
</feature>
<evidence type="ECO:0000313" key="2">
    <source>
        <dbReference type="EMBL" id="EMD36103.1"/>
    </source>
</evidence>
<keyword evidence="3" id="KW-1185">Reference proteome</keyword>
<evidence type="ECO:0000313" key="3">
    <source>
        <dbReference type="Proteomes" id="UP000016930"/>
    </source>
</evidence>
<feature type="compositionally biased region" description="Pro residues" evidence="1">
    <location>
        <begin position="239"/>
        <end position="254"/>
    </location>
</feature>
<feature type="compositionally biased region" description="Low complexity" evidence="1">
    <location>
        <begin position="220"/>
        <end position="238"/>
    </location>
</feature>
<dbReference type="OrthoDB" id="2804496at2759"/>
<feature type="compositionally biased region" description="Basic and acidic residues" evidence="1">
    <location>
        <begin position="36"/>
        <end position="51"/>
    </location>
</feature>
<evidence type="ECO:0000256" key="1">
    <source>
        <dbReference type="SAM" id="MobiDB-lite"/>
    </source>
</evidence>
<feature type="compositionally biased region" description="Low complexity" evidence="1">
    <location>
        <begin position="255"/>
        <end position="266"/>
    </location>
</feature>
<feature type="compositionally biased region" description="Basic and acidic residues" evidence="1">
    <location>
        <begin position="268"/>
        <end position="281"/>
    </location>
</feature>
<sequence>MAAPRSVAQGPAAPGGSKAPVKDHSERSKNRLRQLRMWEEEQRLTDQEDAKMTREQYMTLVASLQSVKCEFLDLDGLSWSTPEARRFLEKWQRRAQQAESYPESSESSDASDDLPSPPGLEASSTSSGATVDSPPTPEDLPDCPMLMLPSLSAKLLDSPSEPIIVVPESETDADNSLHPLSIPKRKRPAPLQTNITIRKPSPLSSAALAAAGLPTPVLSCSCSPSTAVPPSTPATAVPPSTPCRPTPDSSPNPPVAVAVAVEGTPAPEEPHDGSTLDETPRPTRRHVSAPRVPSNPARHTRTGLTRVPSSPRLGALRAPSSPRTGRRAVSGGRTGSKFAIIVVHDRLAGHYCGSTCPSCH</sequence>
<dbReference type="HOGENOM" id="CLU_769467_0_0_1"/>
<dbReference type="EMBL" id="KB445799">
    <property type="protein sequence ID" value="EMD36103.1"/>
    <property type="molecule type" value="Genomic_DNA"/>
</dbReference>